<dbReference type="InterPro" id="IPR005255">
    <property type="entry name" value="PdxA_fam"/>
</dbReference>
<evidence type="ECO:0000313" key="5">
    <source>
        <dbReference type="Proteomes" id="UP001501706"/>
    </source>
</evidence>
<keyword evidence="2" id="KW-0560">Oxidoreductase</keyword>
<comment type="caution">
    <text evidence="4">The sequence shown here is derived from an EMBL/GenBank/DDBJ whole genome shotgun (WGS) entry which is preliminary data.</text>
</comment>
<name>A0ABN1BJ16_9BURK</name>
<protein>
    <submittedName>
        <fullName evidence="4">4-hydroxythreonine-4-phosphate dehydrogenase PdxA</fullName>
    </submittedName>
</protein>
<dbReference type="Gene3D" id="3.40.718.10">
    <property type="entry name" value="Isopropylmalate Dehydrogenase"/>
    <property type="match status" value="1"/>
</dbReference>
<dbReference type="PANTHER" id="PTHR30004">
    <property type="entry name" value="4-HYDROXYTHREONINE-4-PHOSPHATE DEHYDROGENASE"/>
    <property type="match status" value="1"/>
</dbReference>
<keyword evidence="3" id="KW-0520">NAD</keyword>
<proteinExistence type="predicted"/>
<accession>A0ABN1BJ16</accession>
<evidence type="ECO:0000313" key="4">
    <source>
        <dbReference type="EMBL" id="GAA0498990.1"/>
    </source>
</evidence>
<reference evidence="4 5" key="1">
    <citation type="journal article" date="2019" name="Int. J. Syst. Evol. Microbiol.">
        <title>The Global Catalogue of Microorganisms (GCM) 10K type strain sequencing project: providing services to taxonomists for standard genome sequencing and annotation.</title>
        <authorList>
            <consortium name="The Broad Institute Genomics Platform"/>
            <consortium name="The Broad Institute Genome Sequencing Center for Infectious Disease"/>
            <person name="Wu L."/>
            <person name="Ma J."/>
        </authorList>
    </citation>
    <scope>NUCLEOTIDE SEQUENCE [LARGE SCALE GENOMIC DNA]</scope>
    <source>
        <strain evidence="4 5">JCM 14330</strain>
    </source>
</reference>
<evidence type="ECO:0000256" key="1">
    <source>
        <dbReference type="ARBA" id="ARBA00022723"/>
    </source>
</evidence>
<sequence length="331" mass="34413">MALKRIAVTLGDPSGIGPEIALKASDDPRIRNSLSLVLFGDKRALDAHAKLCGLRADYRLLRSMADIASLDQGLALMDVPSLDESFRIGEVSAASGAATIAALDAAVDAAKAGVVDAVVGSPIHETAIKQAGIAFDGHPSYLARRTGTPVDEVGLMLCWERTRVAHVTLHLSVRDALTAITQDRVEKVIRTTAQALGRLGIARPRIGVSGVNPHAGESGLFGREEIEIIAPAIGKLRDDGMDLIGPIGADTLLPRKDCDAFVVMLHDQGHVAARVAAPNMAAAMSIGTPVVFSSVGHGTAMDIAGKGVANPEALVQALLHVSNTFPTGDGE</sequence>
<organism evidence="4 5">
    <name type="scientific">Pigmentiphaga daeguensis</name>
    <dbReference type="NCBI Taxonomy" id="414049"/>
    <lineage>
        <taxon>Bacteria</taxon>
        <taxon>Pseudomonadati</taxon>
        <taxon>Pseudomonadota</taxon>
        <taxon>Betaproteobacteria</taxon>
        <taxon>Burkholderiales</taxon>
        <taxon>Alcaligenaceae</taxon>
        <taxon>Pigmentiphaga</taxon>
    </lineage>
</organism>
<dbReference type="Proteomes" id="UP001501706">
    <property type="component" value="Unassembled WGS sequence"/>
</dbReference>
<keyword evidence="1" id="KW-0479">Metal-binding</keyword>
<keyword evidence="5" id="KW-1185">Reference proteome</keyword>
<gene>
    <name evidence="4" type="primary">pdxA_2</name>
    <name evidence="4" type="ORF">GCM10009097_14230</name>
</gene>
<dbReference type="Pfam" id="PF04166">
    <property type="entry name" value="PdxA"/>
    <property type="match status" value="1"/>
</dbReference>
<dbReference type="PANTHER" id="PTHR30004:SF5">
    <property type="entry name" value="4-HYDROXYTHREONINE-4-PHOSPHATE DEHYDROGENASE"/>
    <property type="match status" value="1"/>
</dbReference>
<evidence type="ECO:0000256" key="2">
    <source>
        <dbReference type="ARBA" id="ARBA00023002"/>
    </source>
</evidence>
<dbReference type="SUPFAM" id="SSF53659">
    <property type="entry name" value="Isocitrate/Isopropylmalate dehydrogenase-like"/>
    <property type="match status" value="1"/>
</dbReference>
<evidence type="ECO:0000256" key="3">
    <source>
        <dbReference type="ARBA" id="ARBA00023027"/>
    </source>
</evidence>
<dbReference type="EMBL" id="BAAAEN010000004">
    <property type="protein sequence ID" value="GAA0498990.1"/>
    <property type="molecule type" value="Genomic_DNA"/>
</dbReference>